<dbReference type="PANTHER" id="PTHR31080">
    <property type="entry name" value="PECTINESTERASE INHIBITOR-LIKE"/>
    <property type="match status" value="1"/>
</dbReference>
<proteinExistence type="evidence at protein level"/>
<dbReference type="GO" id="GO:0004857">
    <property type="term" value="F:enzyme inhibitor activity"/>
    <property type="evidence" value="ECO:0000318"/>
    <property type="project" value="GO_Central"/>
</dbReference>
<feature type="signal peptide" evidence="3">
    <location>
        <begin position="1"/>
        <end position="26"/>
    </location>
</feature>
<dbReference type="InterPro" id="IPR035513">
    <property type="entry name" value="Invertase/methylesterase_inhib"/>
</dbReference>
<sequence>MTPPPPLLACLLTLVLAAAVAPPAGAVCVPRKPGGHSKPGAPAKSAPSKPKPKPTQAPAPPKPTPIAPGADIVRSLCLKTDYPDLCMSAIAKQPQPQLPGGKRLDGAGVLRLAMGAVRTKAAEAKAAAGALANDPKTQQLARGPLHDCVESFDDIAYSLDQADKALAGGDRDTTSTMLDTVRTDVDTCDQGFEEREELTPLMAKQDAELAKLSSNCLAIATAAGLR</sequence>
<gene>
    <name evidence="6" type="primary">LOC103644961</name>
    <name evidence="5" type="ORF">ZEAMMB73_Zm00001d030622</name>
</gene>
<evidence type="ECO:0000313" key="6">
    <source>
        <dbReference type="EnsemblPlants" id="Zm00001eb028480_P001"/>
    </source>
</evidence>
<dbReference type="NCBIfam" id="TIGR01614">
    <property type="entry name" value="PME_inhib"/>
    <property type="match status" value="1"/>
</dbReference>
<evidence type="ECO:0000259" key="4">
    <source>
        <dbReference type="SMART" id="SM00856"/>
    </source>
</evidence>
<dbReference type="GO" id="GO:0009505">
    <property type="term" value="C:plant-type cell wall"/>
    <property type="evidence" value="ECO:0000318"/>
    <property type="project" value="GO_Central"/>
</dbReference>
<keyword evidence="1 3" id="KW-0732">Signal</keyword>
<dbReference type="Proteomes" id="UP000007305">
    <property type="component" value="Chromosome 1"/>
</dbReference>
<evidence type="ECO:0000256" key="3">
    <source>
        <dbReference type="SAM" id="SignalP"/>
    </source>
</evidence>
<evidence type="ECO:0007829" key="8">
    <source>
        <dbReference type="PeptideAtlas" id="A0A1D6KD80"/>
    </source>
</evidence>
<dbReference type="Gramene" id="Zm00001eb028480_T001">
    <property type="protein sequence ID" value="Zm00001eb028480_P001"/>
    <property type="gene ID" value="Zm00001eb028480"/>
</dbReference>
<dbReference type="OrthoDB" id="770764at2759"/>
<dbReference type="Gene3D" id="1.20.140.40">
    <property type="entry name" value="Invertase/pectin methylesterase inhibitor family protein"/>
    <property type="match status" value="1"/>
</dbReference>
<feature type="compositionally biased region" description="Pro residues" evidence="2">
    <location>
        <begin position="53"/>
        <end position="66"/>
    </location>
</feature>
<dbReference type="AlphaFoldDB" id="A0A1D6KD80"/>
<feature type="region of interest" description="Disordered" evidence="2">
    <location>
        <begin position="27"/>
        <end position="68"/>
    </location>
</feature>
<accession>A0A1D6KD80</accession>
<dbReference type="PANTHER" id="PTHR31080:SF281">
    <property type="entry name" value="OS12G0561500 PROTEIN"/>
    <property type="match status" value="1"/>
</dbReference>
<dbReference type="InterPro" id="IPR006501">
    <property type="entry name" value="Pectinesterase_inhib_dom"/>
</dbReference>
<dbReference type="EnsemblPlants" id="Zm00001eb028480_T001">
    <property type="protein sequence ID" value="Zm00001eb028480_P001"/>
    <property type="gene ID" value="Zm00001eb028480"/>
</dbReference>
<dbReference type="PaxDb" id="4577-GRMZM2G174263_P01"/>
<dbReference type="OMA" id="NAMDTIP"/>
<evidence type="ECO:0000256" key="2">
    <source>
        <dbReference type="SAM" id="MobiDB-lite"/>
    </source>
</evidence>
<dbReference type="EMBL" id="CM007647">
    <property type="protein sequence ID" value="ONM01194.1"/>
    <property type="molecule type" value="Genomic_DNA"/>
</dbReference>
<evidence type="ECO:0000313" key="5">
    <source>
        <dbReference type="EMBL" id="ONM01194.1"/>
    </source>
</evidence>
<dbReference type="eggNOG" id="ENOG502S99C">
    <property type="taxonomic scope" value="Eukaryota"/>
</dbReference>
<feature type="compositionally biased region" description="Low complexity" evidence="2">
    <location>
        <begin position="38"/>
        <end position="48"/>
    </location>
</feature>
<feature type="domain" description="Pectinesterase inhibitor" evidence="4">
    <location>
        <begin position="68"/>
        <end position="219"/>
    </location>
</feature>
<keyword evidence="8" id="KW-1267">Proteomics identification</keyword>
<dbReference type="CDD" id="cd15800">
    <property type="entry name" value="PMEI-like_2"/>
    <property type="match status" value="1"/>
</dbReference>
<keyword evidence="7" id="KW-1185">Reference proteome</keyword>
<reference evidence="6" key="3">
    <citation type="submission" date="2021-05" db="UniProtKB">
        <authorList>
            <consortium name="EnsemblPlants"/>
        </authorList>
    </citation>
    <scope>IDENTIFICATION</scope>
    <source>
        <strain evidence="6">cv. B73</strain>
    </source>
</reference>
<dbReference type="SMART" id="SM00856">
    <property type="entry name" value="PMEI"/>
    <property type="match status" value="1"/>
</dbReference>
<evidence type="ECO:0000313" key="7">
    <source>
        <dbReference type="Proteomes" id="UP000007305"/>
    </source>
</evidence>
<name>A0A1D6KD80_MAIZE</name>
<dbReference type="SUPFAM" id="SSF101148">
    <property type="entry name" value="Plant invertase/pectin methylesterase inhibitor"/>
    <property type="match status" value="1"/>
</dbReference>
<evidence type="ECO:0000256" key="1">
    <source>
        <dbReference type="ARBA" id="ARBA00022729"/>
    </source>
</evidence>
<reference evidence="6" key="2">
    <citation type="submission" date="2019-07" db="EMBL/GenBank/DDBJ databases">
        <authorList>
            <person name="Seetharam A."/>
            <person name="Woodhouse M."/>
            <person name="Cannon E."/>
        </authorList>
    </citation>
    <scope>NUCLEOTIDE SEQUENCE [LARGE SCALE GENOMIC DNA]</scope>
    <source>
        <strain evidence="6">cv. B73</strain>
    </source>
</reference>
<dbReference type="Pfam" id="PF04043">
    <property type="entry name" value="PMEI"/>
    <property type="match status" value="1"/>
</dbReference>
<feature type="chain" id="PRO_5010806057" evidence="3">
    <location>
        <begin position="27"/>
        <end position="226"/>
    </location>
</feature>
<protein>
    <submittedName>
        <fullName evidence="5">Plant invertase/pectin methylesterase inhibitor superfamily protein</fullName>
    </submittedName>
</protein>
<reference evidence="5 7" key="1">
    <citation type="submission" date="2015-12" db="EMBL/GenBank/DDBJ databases">
        <title>Update maize B73 reference genome by single molecule sequencing technologies.</title>
        <authorList>
            <consortium name="Maize Genome Sequencing Project"/>
            <person name="Ware D."/>
        </authorList>
    </citation>
    <scope>NUCLEOTIDE SEQUENCE [LARGE SCALE GENOMIC DNA]</scope>
    <source>
        <strain evidence="7">cv. B73</strain>
        <tissue evidence="5">Seedling</tissue>
    </source>
</reference>
<dbReference type="InterPro" id="IPR051955">
    <property type="entry name" value="PME_Inhibitor"/>
</dbReference>
<dbReference type="KEGG" id="zma:103644961"/>
<dbReference type="RefSeq" id="XP_008666325.1">
    <property type="nucleotide sequence ID" value="XM_008668103.2"/>
</dbReference>
<dbReference type="SMR" id="A0A1D6KD80"/>
<organism evidence="5">
    <name type="scientific">Zea mays</name>
    <name type="common">Maize</name>
    <dbReference type="NCBI Taxonomy" id="4577"/>
    <lineage>
        <taxon>Eukaryota</taxon>
        <taxon>Viridiplantae</taxon>
        <taxon>Streptophyta</taxon>
        <taxon>Embryophyta</taxon>
        <taxon>Tracheophyta</taxon>
        <taxon>Spermatophyta</taxon>
        <taxon>Magnoliopsida</taxon>
        <taxon>Liliopsida</taxon>
        <taxon>Poales</taxon>
        <taxon>Poaceae</taxon>
        <taxon>PACMAD clade</taxon>
        <taxon>Panicoideae</taxon>
        <taxon>Andropogonodae</taxon>
        <taxon>Andropogoneae</taxon>
        <taxon>Tripsacinae</taxon>
        <taxon>Zea</taxon>
    </lineage>
</organism>
<dbReference type="GeneID" id="103644961"/>
<dbReference type="GO" id="GO:0009827">
    <property type="term" value="P:plant-type cell wall modification"/>
    <property type="evidence" value="ECO:0000318"/>
    <property type="project" value="GO_Central"/>
</dbReference>
<dbReference type="FunFam" id="1.20.140.40:FF:000003">
    <property type="entry name" value="Invertase/pectin methylesterase inhibitor family protein"/>
    <property type="match status" value="1"/>
</dbReference>